<keyword evidence="1" id="KW-0472">Membrane</keyword>
<dbReference type="Proteomes" id="UP000325286">
    <property type="component" value="Chromosome"/>
</dbReference>
<accession>A0A5B9QSM6</accession>
<sequence length="70" mass="7884">MDASPKHIKLPSRMTRPVGIGNRFGNQILFAFTVWYLFWCMRDAAFHTSAGDIATGRDEKQTLLSEPAGR</sequence>
<dbReference type="KEGG" id="rul:UC8_29370"/>
<feature type="transmembrane region" description="Helical" evidence="1">
    <location>
        <begin position="20"/>
        <end position="39"/>
    </location>
</feature>
<dbReference type="OrthoDB" id="9789029at2"/>
<keyword evidence="1" id="KW-0812">Transmembrane</keyword>
<organism evidence="2 3">
    <name type="scientific">Roseimaritima ulvae</name>
    <dbReference type="NCBI Taxonomy" id="980254"/>
    <lineage>
        <taxon>Bacteria</taxon>
        <taxon>Pseudomonadati</taxon>
        <taxon>Planctomycetota</taxon>
        <taxon>Planctomycetia</taxon>
        <taxon>Pirellulales</taxon>
        <taxon>Pirellulaceae</taxon>
        <taxon>Roseimaritima</taxon>
    </lineage>
</organism>
<keyword evidence="1" id="KW-1133">Transmembrane helix</keyword>
<reference evidence="2 3" key="1">
    <citation type="submission" date="2019-08" db="EMBL/GenBank/DDBJ databases">
        <title>Deep-cultivation of Planctomycetes and their phenomic and genomic characterization uncovers novel biology.</title>
        <authorList>
            <person name="Wiegand S."/>
            <person name="Jogler M."/>
            <person name="Boedeker C."/>
            <person name="Pinto D."/>
            <person name="Vollmers J."/>
            <person name="Rivas-Marin E."/>
            <person name="Kohn T."/>
            <person name="Peeters S.H."/>
            <person name="Heuer A."/>
            <person name="Rast P."/>
            <person name="Oberbeckmann S."/>
            <person name="Bunk B."/>
            <person name="Jeske O."/>
            <person name="Meyerdierks A."/>
            <person name="Storesund J.E."/>
            <person name="Kallscheuer N."/>
            <person name="Luecker S."/>
            <person name="Lage O.M."/>
            <person name="Pohl T."/>
            <person name="Merkel B.J."/>
            <person name="Hornburger P."/>
            <person name="Mueller R.-W."/>
            <person name="Bruemmer F."/>
            <person name="Labrenz M."/>
            <person name="Spormann A.M."/>
            <person name="Op den Camp H."/>
            <person name="Overmann J."/>
            <person name="Amann R."/>
            <person name="Jetten M.S.M."/>
            <person name="Mascher T."/>
            <person name="Medema M.H."/>
            <person name="Devos D.P."/>
            <person name="Kaster A.-K."/>
            <person name="Ovreas L."/>
            <person name="Rohde M."/>
            <person name="Galperin M.Y."/>
            <person name="Jogler C."/>
        </authorList>
    </citation>
    <scope>NUCLEOTIDE SEQUENCE [LARGE SCALE GENOMIC DNA]</scope>
    <source>
        <strain evidence="2 3">UC8</strain>
    </source>
</reference>
<evidence type="ECO:0000256" key="1">
    <source>
        <dbReference type="SAM" id="Phobius"/>
    </source>
</evidence>
<dbReference type="RefSeq" id="WP_068140254.1">
    <property type="nucleotide sequence ID" value="NZ_CP042914.1"/>
</dbReference>
<gene>
    <name evidence="2" type="ORF">UC8_29370</name>
</gene>
<name>A0A5B9QSM6_9BACT</name>
<dbReference type="EMBL" id="CP042914">
    <property type="protein sequence ID" value="QEG40919.1"/>
    <property type="molecule type" value="Genomic_DNA"/>
</dbReference>
<dbReference type="AlphaFoldDB" id="A0A5B9QSM6"/>
<proteinExistence type="predicted"/>
<evidence type="ECO:0000313" key="2">
    <source>
        <dbReference type="EMBL" id="QEG40919.1"/>
    </source>
</evidence>
<evidence type="ECO:0000313" key="3">
    <source>
        <dbReference type="Proteomes" id="UP000325286"/>
    </source>
</evidence>
<keyword evidence="3" id="KW-1185">Reference proteome</keyword>
<protein>
    <submittedName>
        <fullName evidence="2">Uncharacterized protein</fullName>
    </submittedName>
</protein>